<dbReference type="EMBL" id="QVQW01000011">
    <property type="protein sequence ID" value="RKU47036.1"/>
    <property type="molecule type" value="Genomic_DNA"/>
</dbReference>
<dbReference type="Pfam" id="PF10503">
    <property type="entry name" value="Esterase_PHB"/>
    <property type="match status" value="1"/>
</dbReference>
<keyword evidence="2 4" id="KW-0732">Signal</keyword>
<dbReference type="InterPro" id="IPR010126">
    <property type="entry name" value="Esterase_phb"/>
</dbReference>
<dbReference type="Proteomes" id="UP000275385">
    <property type="component" value="Unassembled WGS sequence"/>
</dbReference>
<dbReference type="Gene3D" id="3.40.50.1820">
    <property type="entry name" value="alpha/beta hydrolase"/>
    <property type="match status" value="1"/>
</dbReference>
<organism evidence="5 6">
    <name type="scientific">Coniochaeta pulveracea</name>
    <dbReference type="NCBI Taxonomy" id="177199"/>
    <lineage>
        <taxon>Eukaryota</taxon>
        <taxon>Fungi</taxon>
        <taxon>Dikarya</taxon>
        <taxon>Ascomycota</taxon>
        <taxon>Pezizomycotina</taxon>
        <taxon>Sordariomycetes</taxon>
        <taxon>Sordariomycetidae</taxon>
        <taxon>Coniochaetales</taxon>
        <taxon>Coniochaetaceae</taxon>
        <taxon>Coniochaeta</taxon>
    </lineage>
</organism>
<accession>A0A420YGQ2</accession>
<sequence>MTTKQHQFHDHFHAHMMRPSLSFLWASSLPLLHAASLQKITADFYNPTNVGFYLYVPDVLATNPPILVSPHWCHGDALAVYNGSSFASLADKHGFIVIYPDSPNTVDKCWDVSSPGTLSHYGGPGDSFGIVNMVQWTLKRYAGDAGRVFVTGVSSGAMMTEVLLGAYPDVFAAGTAFAAIPFGCYAAPAGTANPFDYWNSDCAEGRVTHTGAEWKAIVQAAYPGYNGWRPKLQTFPGTADQVLNYTNLAEEVKEWTSVLGLCAKPKQVVENTPFPGWTKRVYGKDGWFEAYTAANVTHDIGNHEDVAMAWFDLACTCTGKDCFRWGKGGPLGESLEGAAPAF</sequence>
<dbReference type="OrthoDB" id="2425929at2759"/>
<reference evidence="5 6" key="1">
    <citation type="submission" date="2018-08" db="EMBL/GenBank/DDBJ databases">
        <title>Draft genome of the lignicolous fungus Coniochaeta pulveracea.</title>
        <authorList>
            <person name="Borstlap C.J."/>
            <person name="De Witt R.N."/>
            <person name="Botha A."/>
            <person name="Volschenk H."/>
        </authorList>
    </citation>
    <scope>NUCLEOTIDE SEQUENCE [LARGE SCALE GENOMIC DNA]</scope>
    <source>
        <strain evidence="5 6">CAB683</strain>
    </source>
</reference>
<dbReference type="GO" id="GO:0052689">
    <property type="term" value="F:carboxylic ester hydrolase activity"/>
    <property type="evidence" value="ECO:0007669"/>
    <property type="project" value="UniProtKB-KW"/>
</dbReference>
<dbReference type="AlphaFoldDB" id="A0A420YGQ2"/>
<dbReference type="InterPro" id="IPR050955">
    <property type="entry name" value="Plant_Biomass_Hydrol_Est"/>
</dbReference>
<protein>
    <submittedName>
        <fullName evidence="5">Uncharacterized protein</fullName>
    </submittedName>
</protein>
<dbReference type="GO" id="GO:0005576">
    <property type="term" value="C:extracellular region"/>
    <property type="evidence" value="ECO:0007669"/>
    <property type="project" value="InterPro"/>
</dbReference>
<dbReference type="PANTHER" id="PTHR43037">
    <property type="entry name" value="UNNAMED PRODUCT-RELATED"/>
    <property type="match status" value="1"/>
</dbReference>
<evidence type="ECO:0000256" key="1">
    <source>
        <dbReference type="ARBA" id="ARBA00022487"/>
    </source>
</evidence>
<keyword evidence="1" id="KW-0719">Serine esterase</keyword>
<evidence type="ECO:0000256" key="4">
    <source>
        <dbReference type="SAM" id="SignalP"/>
    </source>
</evidence>
<keyword evidence="6" id="KW-1185">Reference proteome</keyword>
<evidence type="ECO:0000313" key="6">
    <source>
        <dbReference type="Proteomes" id="UP000275385"/>
    </source>
</evidence>
<dbReference type="SUPFAM" id="SSF53474">
    <property type="entry name" value="alpha/beta-Hydrolases"/>
    <property type="match status" value="2"/>
</dbReference>
<keyword evidence="3" id="KW-0378">Hydrolase</keyword>
<dbReference type="PANTHER" id="PTHR43037:SF5">
    <property type="entry name" value="FERULOYL ESTERASE"/>
    <property type="match status" value="1"/>
</dbReference>
<evidence type="ECO:0000256" key="3">
    <source>
        <dbReference type="ARBA" id="ARBA00022801"/>
    </source>
</evidence>
<gene>
    <name evidence="5" type="ORF">DL546_008611</name>
</gene>
<proteinExistence type="predicted"/>
<feature type="signal peptide" evidence="4">
    <location>
        <begin position="1"/>
        <end position="34"/>
    </location>
</feature>
<feature type="chain" id="PRO_5039003380" evidence="4">
    <location>
        <begin position="35"/>
        <end position="342"/>
    </location>
</feature>
<dbReference type="STRING" id="177199.A0A420YGQ2"/>
<name>A0A420YGQ2_9PEZI</name>
<comment type="caution">
    <text evidence="5">The sequence shown here is derived from an EMBL/GenBank/DDBJ whole genome shotgun (WGS) entry which is preliminary data.</text>
</comment>
<evidence type="ECO:0000313" key="5">
    <source>
        <dbReference type="EMBL" id="RKU47036.1"/>
    </source>
</evidence>
<evidence type="ECO:0000256" key="2">
    <source>
        <dbReference type="ARBA" id="ARBA00022729"/>
    </source>
</evidence>
<dbReference type="InterPro" id="IPR029058">
    <property type="entry name" value="AB_hydrolase_fold"/>
</dbReference>